<feature type="compositionally biased region" description="Basic and acidic residues" evidence="1">
    <location>
        <begin position="121"/>
        <end position="130"/>
    </location>
</feature>
<feature type="domain" description="DUF4378" evidence="3">
    <location>
        <begin position="763"/>
        <end position="910"/>
    </location>
</feature>
<accession>A0AAV3QMK9</accession>
<dbReference type="Pfam" id="PF14309">
    <property type="entry name" value="DUF4378"/>
    <property type="match status" value="1"/>
</dbReference>
<evidence type="ECO:0000256" key="1">
    <source>
        <dbReference type="SAM" id="MobiDB-lite"/>
    </source>
</evidence>
<protein>
    <recommendedName>
        <fullName evidence="6">DUF4378 domain-containing protein</fullName>
    </recommendedName>
</protein>
<feature type="region of interest" description="Disordered" evidence="1">
    <location>
        <begin position="98"/>
        <end position="140"/>
    </location>
</feature>
<dbReference type="PANTHER" id="PTHR47212:SF4">
    <property type="entry name" value="ADHESIN-LIKE PROTEIN, PUTATIVE (DUF3741)-RELATED"/>
    <property type="match status" value="1"/>
</dbReference>
<evidence type="ECO:0000259" key="3">
    <source>
        <dbReference type="Pfam" id="PF14309"/>
    </source>
</evidence>
<organism evidence="4 5">
    <name type="scientific">Lithospermum erythrorhizon</name>
    <name type="common">Purple gromwell</name>
    <name type="synonym">Lithospermum officinale var. erythrorhizon</name>
    <dbReference type="NCBI Taxonomy" id="34254"/>
    <lineage>
        <taxon>Eukaryota</taxon>
        <taxon>Viridiplantae</taxon>
        <taxon>Streptophyta</taxon>
        <taxon>Embryophyta</taxon>
        <taxon>Tracheophyta</taxon>
        <taxon>Spermatophyta</taxon>
        <taxon>Magnoliopsida</taxon>
        <taxon>eudicotyledons</taxon>
        <taxon>Gunneridae</taxon>
        <taxon>Pentapetalae</taxon>
        <taxon>asterids</taxon>
        <taxon>lamiids</taxon>
        <taxon>Boraginales</taxon>
        <taxon>Boraginaceae</taxon>
        <taxon>Boraginoideae</taxon>
        <taxon>Lithospermeae</taxon>
        <taxon>Lithospermum</taxon>
    </lineage>
</organism>
<name>A0AAV3QMK9_LITER</name>
<dbReference type="InterPro" id="IPR022212">
    <property type="entry name" value="DUF3741"/>
</dbReference>
<dbReference type="Pfam" id="PF12552">
    <property type="entry name" value="DUF3741"/>
    <property type="match status" value="1"/>
</dbReference>
<keyword evidence="5" id="KW-1185">Reference proteome</keyword>
<feature type="compositionally biased region" description="Polar residues" evidence="1">
    <location>
        <begin position="455"/>
        <end position="465"/>
    </location>
</feature>
<feature type="region of interest" description="Disordered" evidence="1">
    <location>
        <begin position="646"/>
        <end position="705"/>
    </location>
</feature>
<feature type="compositionally biased region" description="Polar residues" evidence="1">
    <location>
        <begin position="532"/>
        <end position="545"/>
    </location>
</feature>
<dbReference type="InterPro" id="IPR025486">
    <property type="entry name" value="DUF4378"/>
</dbReference>
<feature type="compositionally biased region" description="Basic and acidic residues" evidence="1">
    <location>
        <begin position="271"/>
        <end position="282"/>
    </location>
</feature>
<proteinExistence type="predicted"/>
<reference evidence="4 5" key="1">
    <citation type="submission" date="2024-01" db="EMBL/GenBank/DDBJ databases">
        <title>The complete chloroplast genome sequence of Lithospermum erythrorhizon: insights into the phylogenetic relationship among Boraginaceae species and the maternal lineages of purple gromwells.</title>
        <authorList>
            <person name="Okada T."/>
            <person name="Watanabe K."/>
        </authorList>
    </citation>
    <scope>NUCLEOTIDE SEQUENCE [LARGE SCALE GENOMIC DNA]</scope>
</reference>
<feature type="compositionally biased region" description="Basic and acidic residues" evidence="1">
    <location>
        <begin position="387"/>
        <end position="412"/>
    </location>
</feature>
<feature type="compositionally biased region" description="Basic and acidic residues" evidence="1">
    <location>
        <begin position="439"/>
        <end position="451"/>
    </location>
</feature>
<evidence type="ECO:0000313" key="5">
    <source>
        <dbReference type="Proteomes" id="UP001454036"/>
    </source>
</evidence>
<evidence type="ECO:0000313" key="4">
    <source>
        <dbReference type="EMBL" id="GAA0164353.1"/>
    </source>
</evidence>
<feature type="compositionally biased region" description="Polar residues" evidence="1">
    <location>
        <begin position="283"/>
        <end position="297"/>
    </location>
</feature>
<feature type="region of interest" description="Disordered" evidence="1">
    <location>
        <begin position="386"/>
        <end position="465"/>
    </location>
</feature>
<dbReference type="Proteomes" id="UP001454036">
    <property type="component" value="Unassembled WGS sequence"/>
</dbReference>
<dbReference type="EMBL" id="BAABME010005018">
    <property type="protein sequence ID" value="GAA0164353.1"/>
    <property type="molecule type" value="Genomic_DNA"/>
</dbReference>
<comment type="caution">
    <text evidence="4">The sequence shown here is derived from an EMBL/GenBank/DDBJ whole genome shotgun (WGS) entry which is preliminary data.</text>
</comment>
<feature type="region of interest" description="Disordered" evidence="1">
    <location>
        <begin position="532"/>
        <end position="557"/>
    </location>
</feature>
<feature type="compositionally biased region" description="Basic and acidic residues" evidence="1">
    <location>
        <begin position="687"/>
        <end position="701"/>
    </location>
</feature>
<dbReference type="PANTHER" id="PTHR47212">
    <property type="entry name" value="ADHESIN-LIKE PROTEIN, PUTATIVE (DUF3741)-RELATED"/>
    <property type="match status" value="1"/>
</dbReference>
<sequence>MPKRSERHPSHCEKNHGGGCISGLMNIFEFRHSRLNRKLISDTEPVNRQNTGFKVLGSSSERLTLQNYTKKKEKNHKNLEDTKTTDFVKTSVKKLMEDDMVNEQLPNKPIHLSKGSPEEFNSNRRNDRKDSRRRSRASRSSIDMDLCDEDILKFVDPKYLSQQANNDKTSEAPNLQTLIEELSKIHSRSTECTSDYLDTDIHMHLDHAVVVIPDELSAAIKVIISERHLEEDDKTRHSREFMDALEMINSNKQALLELLQDSNSQFLKQMEGSERASLKNDQKSNSLRGTTISNKTPTMLEPRKHRKFFRRRTKSLDSYALEGEETCHSATKIVILKPGLAGSRFHDNESSKGSFSNLHSIQDKVQGDRHTSYFFFTEIKRKLQHAMGKEHHGVPSFRSSEHRNKGDTDKGAGGDNLGWRSPNRNHFYTEIFSKPSPGLRRDNIGKSKDAEPETTDNTSGYPNQGVSNIYIEAKKHLSEMLNTKEDNPDSVQRQSPKSLGGILSLSTYKDLSSWSHEDLEESFKTARTRLSSIGPSQGVNHSQLNDQDEGDGNMSLSEKSIDNQIDMTGKNIHEKGPSCDQNSRATCELKNMNTIEETTVSMDDVITSKSSFETDDNTQTAMQENDKTLNEIDILVNTYQDKENVENDNAAIRNEDLSSKCSDSDSIEDDQQSPSLIEIPLSPTVKTKLEDTENVSDRTDRQSPISVLQPLFSDDDISPPRAKDRQVEGEIRPQKLHFGEEIYSVGGAGISTMSVIEDGESPFDYVEAVLLGSDLNWDDFLLRWLSSDQILDPSVFQEVELFSSRHNDQKLLFDCTNEVLKEVCDCYFGWFVSASFNRQSIRPAPKGMNLINEIWDSVEWYLLQHLPSKSLDQLVESDMKRSRIWMDLRSDTEHIGIEIESAILEKLLEDTVGWFLDDNSLAEPHETEISIDS</sequence>
<gene>
    <name evidence="4" type="ORF">LIER_20011</name>
</gene>
<evidence type="ECO:0008006" key="6">
    <source>
        <dbReference type="Google" id="ProtNLM"/>
    </source>
</evidence>
<evidence type="ECO:0000259" key="2">
    <source>
        <dbReference type="Pfam" id="PF12552"/>
    </source>
</evidence>
<dbReference type="AlphaFoldDB" id="A0AAV3QMK9"/>
<feature type="region of interest" description="Disordered" evidence="1">
    <location>
        <begin position="270"/>
        <end position="299"/>
    </location>
</feature>
<feature type="domain" description="DUF3741" evidence="2">
    <location>
        <begin position="224"/>
        <end position="264"/>
    </location>
</feature>